<dbReference type="AlphaFoldDB" id="A0A3S5B535"/>
<evidence type="ECO:0000313" key="3">
    <source>
        <dbReference type="Proteomes" id="UP000784294"/>
    </source>
</evidence>
<keyword evidence="3" id="KW-1185">Reference proteome</keyword>
<dbReference type="EMBL" id="CAAALY010017826">
    <property type="protein sequence ID" value="VEL13448.1"/>
    <property type="molecule type" value="Genomic_DNA"/>
</dbReference>
<dbReference type="OrthoDB" id="5847120at2759"/>
<organism evidence="2 3">
    <name type="scientific">Protopolystoma xenopodis</name>
    <dbReference type="NCBI Taxonomy" id="117903"/>
    <lineage>
        <taxon>Eukaryota</taxon>
        <taxon>Metazoa</taxon>
        <taxon>Spiralia</taxon>
        <taxon>Lophotrochozoa</taxon>
        <taxon>Platyhelminthes</taxon>
        <taxon>Monogenea</taxon>
        <taxon>Polyopisthocotylea</taxon>
        <taxon>Polystomatidea</taxon>
        <taxon>Polystomatidae</taxon>
        <taxon>Protopolystoma</taxon>
    </lineage>
</organism>
<protein>
    <submittedName>
        <fullName evidence="2">Uncharacterized protein</fullName>
    </submittedName>
</protein>
<gene>
    <name evidence="2" type="ORF">PXEA_LOCUS6888</name>
</gene>
<evidence type="ECO:0000313" key="2">
    <source>
        <dbReference type="EMBL" id="VEL13448.1"/>
    </source>
</evidence>
<accession>A0A3S5B535</accession>
<dbReference type="Proteomes" id="UP000784294">
    <property type="component" value="Unassembled WGS sequence"/>
</dbReference>
<reference evidence="2" key="1">
    <citation type="submission" date="2018-11" db="EMBL/GenBank/DDBJ databases">
        <authorList>
            <consortium name="Pathogen Informatics"/>
        </authorList>
    </citation>
    <scope>NUCLEOTIDE SEQUENCE</scope>
</reference>
<comment type="caution">
    <text evidence="2">The sequence shown here is derived from an EMBL/GenBank/DDBJ whole genome shotgun (WGS) entry which is preliminary data.</text>
</comment>
<proteinExistence type="predicted"/>
<feature type="compositionally biased region" description="Low complexity" evidence="1">
    <location>
        <begin position="104"/>
        <end position="117"/>
    </location>
</feature>
<feature type="compositionally biased region" description="Low complexity" evidence="1">
    <location>
        <begin position="72"/>
        <end position="85"/>
    </location>
</feature>
<evidence type="ECO:0000256" key="1">
    <source>
        <dbReference type="SAM" id="MobiDB-lite"/>
    </source>
</evidence>
<feature type="region of interest" description="Disordered" evidence="1">
    <location>
        <begin position="1"/>
        <end position="121"/>
    </location>
</feature>
<sequence>MCWSEKHIGQPNQSSSNSSSRTGGVRLGTKHTGAPKVVLRANRSGAYEHEVVDTAGGKGEDAEEDEEEDEAAAAFQRQKAAFSARLAAGRPSIRRQIKSPAHNSTSTPSETPVVSRSRTPTAASIKSPLSAFFTPPPPIPVSNGVGANAGARPIPAGSARHLRAWRQLAKKVAAKAGRQRLAWRRERQLIDRKAFRDLLRLHRQKALLSQKIARDAVGRFSLFYHSSAMGKERIDKSHKPFGLS</sequence>
<feature type="compositionally biased region" description="Acidic residues" evidence="1">
    <location>
        <begin position="61"/>
        <end position="71"/>
    </location>
</feature>
<name>A0A3S5B535_9PLAT</name>